<dbReference type="EMBL" id="JARXVH010000008">
    <property type="protein sequence ID" value="MDH6218026.1"/>
    <property type="molecule type" value="Genomic_DNA"/>
</dbReference>
<evidence type="ECO:0000313" key="4">
    <source>
        <dbReference type="Proteomes" id="UP001160499"/>
    </source>
</evidence>
<feature type="domain" description="DUF6545" evidence="2">
    <location>
        <begin position="248"/>
        <end position="363"/>
    </location>
</feature>
<protein>
    <recommendedName>
        <fullName evidence="2">DUF6545 domain-containing protein</fullName>
    </recommendedName>
</protein>
<sequence length="391" mass="42657">MSQSFWMIAAVLGVGVAYKLPALLGGRRNPLARQVAGLLLTAVAVFFFAAPSTLAWLNDVTGIPNFAAPFVYSLLTGFCASCLLLIVKWRGGVPASVRRTTWWVYGSYGMVIVALWACFALGDHHVERLRDLDTYYAGTPWMREMILLYLLGHTVAVLITSALLWAWESRLRGMGWLHAGVVLLSVGYALNLVYDAVKLIAVVARWTNHDLDWLSTDVAPPVAGTVGLLIALGFIVPHAGEGASHRAAALREYKALAPLARTLQHVQSAASPVPIRRFSSVDLRLTHRKTTIRDALRQLQPYLDMDEHDKAVQRYLGQGKTPDEAQVLAEATAIVAAAGVPEERDRQAAKQLARTNPNQSRDIVAISRALRDLPTMHVVGSNPTPEGTVTS</sequence>
<dbReference type="Proteomes" id="UP001160499">
    <property type="component" value="Unassembled WGS sequence"/>
</dbReference>
<keyword evidence="1" id="KW-0472">Membrane</keyword>
<keyword evidence="1" id="KW-0812">Transmembrane</keyword>
<dbReference type="InterPro" id="IPR046675">
    <property type="entry name" value="DUF6545"/>
</dbReference>
<accession>A0ABT6LNY9</accession>
<organism evidence="3 4">
    <name type="scientific">Streptomyces pseudovenezuelae</name>
    <dbReference type="NCBI Taxonomy" id="67350"/>
    <lineage>
        <taxon>Bacteria</taxon>
        <taxon>Bacillati</taxon>
        <taxon>Actinomycetota</taxon>
        <taxon>Actinomycetes</taxon>
        <taxon>Kitasatosporales</taxon>
        <taxon>Streptomycetaceae</taxon>
        <taxon>Streptomyces</taxon>
        <taxon>Streptomyces aurantiacus group</taxon>
    </lineage>
</organism>
<evidence type="ECO:0000313" key="3">
    <source>
        <dbReference type="EMBL" id="MDH6218026.1"/>
    </source>
</evidence>
<reference evidence="3 4" key="1">
    <citation type="submission" date="2023-04" db="EMBL/GenBank/DDBJ databases">
        <title>Forest soil microbial communities from Buena Vista Peninsula, Colon Province, Panama.</title>
        <authorList>
            <person name="Bouskill N."/>
        </authorList>
    </citation>
    <scope>NUCLEOTIDE SEQUENCE [LARGE SCALE GENOMIC DNA]</scope>
    <source>
        <strain evidence="3 4">GGS1</strain>
    </source>
</reference>
<feature type="transmembrane region" description="Helical" evidence="1">
    <location>
        <begin position="36"/>
        <end position="57"/>
    </location>
</feature>
<gene>
    <name evidence="3" type="ORF">M2283_005358</name>
</gene>
<proteinExistence type="predicted"/>
<feature type="transmembrane region" description="Helical" evidence="1">
    <location>
        <begin position="6"/>
        <end position="24"/>
    </location>
</feature>
<feature type="transmembrane region" description="Helical" evidence="1">
    <location>
        <begin position="102"/>
        <end position="122"/>
    </location>
</feature>
<feature type="transmembrane region" description="Helical" evidence="1">
    <location>
        <begin position="69"/>
        <end position="90"/>
    </location>
</feature>
<evidence type="ECO:0000256" key="1">
    <source>
        <dbReference type="SAM" id="Phobius"/>
    </source>
</evidence>
<evidence type="ECO:0000259" key="2">
    <source>
        <dbReference type="Pfam" id="PF20182"/>
    </source>
</evidence>
<keyword evidence="1" id="KW-1133">Transmembrane helix</keyword>
<feature type="transmembrane region" description="Helical" evidence="1">
    <location>
        <begin position="146"/>
        <end position="167"/>
    </location>
</feature>
<dbReference type="Pfam" id="PF20182">
    <property type="entry name" value="DUF6545"/>
    <property type="match status" value="1"/>
</dbReference>
<comment type="caution">
    <text evidence="3">The sequence shown here is derived from an EMBL/GenBank/DDBJ whole genome shotgun (WGS) entry which is preliminary data.</text>
</comment>
<name>A0ABT6LNY9_9ACTN</name>
<dbReference type="InterPro" id="IPR050039">
    <property type="entry name" value="MAB_1171c-like"/>
</dbReference>
<keyword evidence="4" id="KW-1185">Reference proteome</keyword>
<dbReference type="NCBIfam" id="NF042915">
    <property type="entry name" value="MAB_1171c_fam"/>
    <property type="match status" value="1"/>
</dbReference>
<feature type="transmembrane region" description="Helical" evidence="1">
    <location>
        <begin position="179"/>
        <end position="206"/>
    </location>
</feature>
<feature type="transmembrane region" description="Helical" evidence="1">
    <location>
        <begin position="218"/>
        <end position="236"/>
    </location>
</feature>